<proteinExistence type="predicted"/>
<dbReference type="AlphaFoldDB" id="W7CTK6"/>
<gene>
    <name evidence="1" type="ORF">PRIP_14283</name>
</gene>
<accession>W7CTK6</accession>
<dbReference type="EMBL" id="AODL01000029">
    <property type="protein sequence ID" value="EUJ42984.1"/>
    <property type="molecule type" value="Genomic_DNA"/>
</dbReference>
<keyword evidence="2" id="KW-1185">Reference proteome</keyword>
<reference evidence="1 2" key="1">
    <citation type="journal article" date="2014" name="Int. J. Syst. Evol. Microbiol.">
        <title>Listeria floridensis sp. nov., Listeria aquatica sp. nov., Listeria cornellensis sp. nov., Listeria riparia sp. nov. and Listeria grandensis sp. nov., from agricultural and natural environments.</title>
        <authorList>
            <person name="den Bakker H.C."/>
            <person name="Warchocki S."/>
            <person name="Wright E.M."/>
            <person name="Allred A.F."/>
            <person name="Ahlstrom C."/>
            <person name="Manuel C.S."/>
            <person name="Stasiewicz M.J."/>
            <person name="Burrell A."/>
            <person name="Roof S."/>
            <person name="Strawn L."/>
            <person name="Fortes E.D."/>
            <person name="Nightingale K.K."/>
            <person name="Kephart D."/>
            <person name="Wiedmann M."/>
        </authorList>
    </citation>
    <scope>NUCLEOTIDE SEQUENCE [LARGE SCALE GENOMIC DNA]</scope>
    <source>
        <strain evidence="1 2">FSL S10-1204</strain>
    </source>
</reference>
<comment type="caution">
    <text evidence="1">The sequence shown here is derived from an EMBL/GenBank/DDBJ whole genome shotgun (WGS) entry which is preliminary data.</text>
</comment>
<protein>
    <submittedName>
        <fullName evidence="1">Transposase</fullName>
    </submittedName>
</protein>
<dbReference type="PATRIC" id="fig|1265816.5.peg.2824"/>
<sequence>MDKHRLEPSFSKKAYPWDNAVNEAFFKYMKKEELNRRIFQTLEDIELAYFNTLKDFIIRSDHMVSMTCLHQMKKRTIFSMRHHYFSYFTVYFIDICPI</sequence>
<dbReference type="Proteomes" id="UP000019248">
    <property type="component" value="Unassembled WGS sequence"/>
</dbReference>
<evidence type="ECO:0000313" key="1">
    <source>
        <dbReference type="EMBL" id="EUJ42984.1"/>
    </source>
</evidence>
<organism evidence="1 2">
    <name type="scientific">Listeria riparia FSL S10-1204</name>
    <dbReference type="NCBI Taxonomy" id="1265816"/>
    <lineage>
        <taxon>Bacteria</taxon>
        <taxon>Bacillati</taxon>
        <taxon>Bacillota</taxon>
        <taxon>Bacilli</taxon>
        <taxon>Bacillales</taxon>
        <taxon>Listeriaceae</taxon>
        <taxon>Listeria</taxon>
    </lineage>
</organism>
<evidence type="ECO:0000313" key="2">
    <source>
        <dbReference type="Proteomes" id="UP000019248"/>
    </source>
</evidence>
<name>W7CTK6_9LIST</name>